<comment type="similarity">
    <text evidence="3 9">Belongs to the MoeA family.</text>
</comment>
<sequence length="422" mass="45857">MKSADQAKFRRKALPVPEAQAIVLPYAKETESETVPLPEALGRILAERVTAPHAYPHFRRSGMDGFAILSRDTVGCHSEHPVFLEVVDEIPAGSVPTVKLKPGQAARIMTGAKVPDEADAVVMFEMTESIIREGKPYIQLIREIESGKNITPVGLELSEGDVILEPGRRLSAGELSVLATFGIHRVPVKKRPRVAVFSTGSELLRIDEPLQDGRIRNSNTYMLYSQIFEAGGEPILLEAIEDDLTQAKAQVEAAIANYDLVVTTGGVSVGNYDIMADLLSSDSVEMLFNKVTMRPGSVTSAAVKDGKLLFALSGNPGACFVGFELFVRPAIGRMMGVPKPFLPELTAELARPYRKINNFTRFVRGRLEVRKGKLYAIPAELDESGVMITIKDSDALIVIPPSNTGMQAGEQVTVLKLPGSDF</sequence>
<dbReference type="InterPro" id="IPR001453">
    <property type="entry name" value="MoaB/Mog_dom"/>
</dbReference>
<proteinExistence type="inferred from homology"/>
<name>A0ABU5PIL0_9BACL</name>
<comment type="caution">
    <text evidence="11">The sequence shown here is derived from an EMBL/GenBank/DDBJ whole genome shotgun (WGS) entry which is preliminary data.</text>
</comment>
<dbReference type="SMART" id="SM00852">
    <property type="entry name" value="MoCF_biosynth"/>
    <property type="match status" value="1"/>
</dbReference>
<dbReference type="Pfam" id="PF03453">
    <property type="entry name" value="MoeA_N"/>
    <property type="match status" value="1"/>
</dbReference>
<dbReference type="SUPFAM" id="SSF53218">
    <property type="entry name" value="Molybdenum cofactor biosynthesis proteins"/>
    <property type="match status" value="1"/>
</dbReference>
<dbReference type="InterPro" id="IPR036135">
    <property type="entry name" value="MoeA_linker/N_sf"/>
</dbReference>
<dbReference type="Gene3D" id="2.40.340.10">
    <property type="entry name" value="MoeA, C-terminal, domain IV"/>
    <property type="match status" value="1"/>
</dbReference>
<evidence type="ECO:0000256" key="7">
    <source>
        <dbReference type="ARBA" id="ARBA00023150"/>
    </source>
</evidence>
<keyword evidence="6 9" id="KW-0500">Molybdenum</keyword>
<keyword evidence="9" id="KW-0808">Transferase</keyword>
<dbReference type="InterPro" id="IPR036688">
    <property type="entry name" value="MoeA_C_domain_IV_sf"/>
</dbReference>
<dbReference type="NCBIfam" id="NF045515">
    <property type="entry name" value="Glp_gephyrin"/>
    <property type="match status" value="1"/>
</dbReference>
<evidence type="ECO:0000256" key="5">
    <source>
        <dbReference type="ARBA" id="ARBA00021108"/>
    </source>
</evidence>
<comment type="function">
    <text evidence="1 9">Catalyzes the insertion of molybdate into adenylated molybdopterin with the concomitant release of AMP.</text>
</comment>
<gene>
    <name evidence="11" type="primary">glp</name>
    <name evidence="11" type="ORF">U9M73_06325</name>
</gene>
<dbReference type="InterPro" id="IPR005111">
    <property type="entry name" value="MoeA_C_domain_IV"/>
</dbReference>
<protein>
    <recommendedName>
        <fullName evidence="5 9">Molybdopterin molybdenumtransferase</fullName>
        <ecNumber evidence="4 9">2.10.1.1</ecNumber>
    </recommendedName>
</protein>
<evidence type="ECO:0000256" key="8">
    <source>
        <dbReference type="ARBA" id="ARBA00047317"/>
    </source>
</evidence>
<dbReference type="NCBIfam" id="TIGR00177">
    <property type="entry name" value="molyb_syn"/>
    <property type="match status" value="1"/>
</dbReference>
<dbReference type="EC" id="2.10.1.1" evidence="4 9"/>
<dbReference type="Gene3D" id="3.40.980.10">
    <property type="entry name" value="MoaB/Mog-like domain"/>
    <property type="match status" value="1"/>
</dbReference>
<evidence type="ECO:0000256" key="6">
    <source>
        <dbReference type="ARBA" id="ARBA00022505"/>
    </source>
</evidence>
<evidence type="ECO:0000256" key="2">
    <source>
        <dbReference type="ARBA" id="ARBA00005046"/>
    </source>
</evidence>
<dbReference type="RefSeq" id="WP_260070290.1">
    <property type="nucleotide sequence ID" value="NZ_CBCSKM010000011.1"/>
</dbReference>
<evidence type="ECO:0000313" key="12">
    <source>
        <dbReference type="Proteomes" id="UP001292216"/>
    </source>
</evidence>
<dbReference type="InterPro" id="IPR038987">
    <property type="entry name" value="MoeA-like"/>
</dbReference>
<keyword evidence="12" id="KW-1185">Reference proteome</keyword>
<evidence type="ECO:0000256" key="3">
    <source>
        <dbReference type="ARBA" id="ARBA00010763"/>
    </source>
</evidence>
<dbReference type="PANTHER" id="PTHR10192:SF5">
    <property type="entry name" value="GEPHYRIN"/>
    <property type="match status" value="1"/>
</dbReference>
<keyword evidence="9" id="KW-0479">Metal-binding</keyword>
<dbReference type="Gene3D" id="2.170.190.11">
    <property type="entry name" value="Molybdopterin biosynthesis moea protein, domain 3"/>
    <property type="match status" value="1"/>
</dbReference>
<evidence type="ECO:0000259" key="10">
    <source>
        <dbReference type="SMART" id="SM00852"/>
    </source>
</evidence>
<comment type="pathway">
    <text evidence="2 9">Cofactor biosynthesis; molybdopterin biosynthesis.</text>
</comment>
<dbReference type="SUPFAM" id="SSF63882">
    <property type="entry name" value="MoeA N-terminal region -like"/>
    <property type="match status" value="1"/>
</dbReference>
<reference evidence="11 12" key="1">
    <citation type="submission" date="2023-12" db="EMBL/GenBank/DDBJ databases">
        <title>Whole genome sequencing of Paenibacillus phoenicis isolated from the Phoenix Mars Lander spacecraft assembly facility.</title>
        <authorList>
            <person name="Garcia A."/>
            <person name="Venkateswaran K."/>
        </authorList>
    </citation>
    <scope>NUCLEOTIDE SEQUENCE [LARGE SCALE GENOMIC DNA]</scope>
    <source>
        <strain evidence="11 12">3PO2SA</strain>
    </source>
</reference>
<evidence type="ECO:0000313" key="11">
    <source>
        <dbReference type="EMBL" id="MEA3569612.1"/>
    </source>
</evidence>
<dbReference type="InterPro" id="IPR005110">
    <property type="entry name" value="MoeA_linker/N"/>
</dbReference>
<evidence type="ECO:0000256" key="1">
    <source>
        <dbReference type="ARBA" id="ARBA00002901"/>
    </source>
</evidence>
<comment type="catalytic activity">
    <reaction evidence="8">
        <text>adenylyl-molybdopterin + molybdate = Mo-molybdopterin + AMP + H(+)</text>
        <dbReference type="Rhea" id="RHEA:35047"/>
        <dbReference type="ChEBI" id="CHEBI:15378"/>
        <dbReference type="ChEBI" id="CHEBI:36264"/>
        <dbReference type="ChEBI" id="CHEBI:62727"/>
        <dbReference type="ChEBI" id="CHEBI:71302"/>
        <dbReference type="ChEBI" id="CHEBI:456215"/>
        <dbReference type="EC" id="2.10.1.1"/>
    </reaction>
</comment>
<accession>A0ABU5PIL0</accession>
<keyword evidence="7 9" id="KW-0501">Molybdenum cofactor biosynthesis</keyword>
<evidence type="ECO:0000256" key="9">
    <source>
        <dbReference type="RuleBase" id="RU365090"/>
    </source>
</evidence>
<dbReference type="InterPro" id="IPR036425">
    <property type="entry name" value="MoaB/Mog-like_dom_sf"/>
</dbReference>
<organism evidence="11 12">
    <name type="scientific">Paenibacillus phoenicis</name>
    <dbReference type="NCBI Taxonomy" id="554117"/>
    <lineage>
        <taxon>Bacteria</taxon>
        <taxon>Bacillati</taxon>
        <taxon>Bacillota</taxon>
        <taxon>Bacilli</taxon>
        <taxon>Bacillales</taxon>
        <taxon>Paenibacillaceae</taxon>
        <taxon>Paenibacillus</taxon>
    </lineage>
</organism>
<dbReference type="PANTHER" id="PTHR10192">
    <property type="entry name" value="MOLYBDOPTERIN BIOSYNTHESIS PROTEIN"/>
    <property type="match status" value="1"/>
</dbReference>
<dbReference type="Pfam" id="PF03454">
    <property type="entry name" value="MoeA_C"/>
    <property type="match status" value="1"/>
</dbReference>
<feature type="domain" description="MoaB/Mog" evidence="10">
    <location>
        <begin position="195"/>
        <end position="333"/>
    </location>
</feature>
<dbReference type="EMBL" id="JAYERP010000001">
    <property type="protein sequence ID" value="MEA3569612.1"/>
    <property type="molecule type" value="Genomic_DNA"/>
</dbReference>
<dbReference type="Pfam" id="PF00994">
    <property type="entry name" value="MoCF_biosynth"/>
    <property type="match status" value="1"/>
</dbReference>
<evidence type="ECO:0000256" key="4">
    <source>
        <dbReference type="ARBA" id="ARBA00013269"/>
    </source>
</evidence>
<comment type="cofactor">
    <cofactor evidence="9">
        <name>Mg(2+)</name>
        <dbReference type="ChEBI" id="CHEBI:18420"/>
    </cofactor>
</comment>
<keyword evidence="9" id="KW-0460">Magnesium</keyword>
<dbReference type="SUPFAM" id="SSF63867">
    <property type="entry name" value="MoeA C-terminal domain-like"/>
    <property type="match status" value="1"/>
</dbReference>
<dbReference type="Gene3D" id="3.90.105.10">
    <property type="entry name" value="Molybdopterin biosynthesis moea protein, domain 2"/>
    <property type="match status" value="1"/>
</dbReference>
<dbReference type="Proteomes" id="UP001292216">
    <property type="component" value="Unassembled WGS sequence"/>
</dbReference>
<dbReference type="CDD" id="cd00887">
    <property type="entry name" value="MoeA"/>
    <property type="match status" value="1"/>
</dbReference>